<evidence type="ECO:0000256" key="8">
    <source>
        <dbReference type="ARBA" id="ARBA00023146"/>
    </source>
</evidence>
<dbReference type="Pfam" id="PF00750">
    <property type="entry name" value="tRNA-synt_1d"/>
    <property type="match status" value="2"/>
</dbReference>
<evidence type="ECO:0000256" key="4">
    <source>
        <dbReference type="ARBA" id="ARBA00022598"/>
    </source>
</evidence>
<dbReference type="HOGENOM" id="CLU_006406_0_1_6"/>
<gene>
    <name evidence="10" type="primary">argS</name>
    <name evidence="14" type="ORF">THII_3000</name>
</gene>
<keyword evidence="5 10" id="KW-0547">Nucleotide-binding</keyword>
<dbReference type="InterPro" id="IPR008909">
    <property type="entry name" value="DALR_anticod-bd"/>
</dbReference>
<feature type="domain" description="DALR anticodon binding" evidence="12">
    <location>
        <begin position="466"/>
        <end position="585"/>
    </location>
</feature>
<comment type="subunit">
    <text evidence="10">Monomer.</text>
</comment>
<evidence type="ECO:0000259" key="12">
    <source>
        <dbReference type="SMART" id="SM00836"/>
    </source>
</evidence>
<evidence type="ECO:0000256" key="5">
    <source>
        <dbReference type="ARBA" id="ARBA00022741"/>
    </source>
</evidence>
<dbReference type="OrthoDB" id="9803211at2"/>
<keyword evidence="8 10" id="KW-0030">Aminoacyl-tRNA synthetase</keyword>
<evidence type="ECO:0000256" key="2">
    <source>
        <dbReference type="ARBA" id="ARBA00005594"/>
    </source>
</evidence>
<dbReference type="CDD" id="cd00671">
    <property type="entry name" value="ArgRS_core"/>
    <property type="match status" value="1"/>
</dbReference>
<dbReference type="Pfam" id="PF05746">
    <property type="entry name" value="DALR_1"/>
    <property type="match status" value="1"/>
</dbReference>
<proteinExistence type="inferred from homology"/>
<dbReference type="SMART" id="SM00836">
    <property type="entry name" value="DALR_1"/>
    <property type="match status" value="1"/>
</dbReference>
<dbReference type="GO" id="GO:0006420">
    <property type="term" value="P:arginyl-tRNA aminoacylation"/>
    <property type="evidence" value="ECO:0007669"/>
    <property type="project" value="UniProtKB-UniRule"/>
</dbReference>
<keyword evidence="6 10" id="KW-0067">ATP-binding</keyword>
<dbReference type="FunFam" id="3.30.1360.70:FF:000003">
    <property type="entry name" value="Arginine--tRNA ligase"/>
    <property type="match status" value="1"/>
</dbReference>
<dbReference type="InterPro" id="IPR005148">
    <property type="entry name" value="Arg-tRNA-synth_N"/>
</dbReference>
<organism evidence="14 15">
    <name type="scientific">Thioploca ingrica</name>
    <dbReference type="NCBI Taxonomy" id="40754"/>
    <lineage>
        <taxon>Bacteria</taxon>
        <taxon>Pseudomonadati</taxon>
        <taxon>Pseudomonadota</taxon>
        <taxon>Gammaproteobacteria</taxon>
        <taxon>Thiotrichales</taxon>
        <taxon>Thiotrichaceae</taxon>
        <taxon>Thioploca</taxon>
    </lineage>
</organism>
<dbReference type="SUPFAM" id="SSF47323">
    <property type="entry name" value="Anticodon-binding domain of a subclass of class I aminoacyl-tRNA synthetases"/>
    <property type="match status" value="1"/>
</dbReference>
<dbReference type="KEGG" id="tig:THII_3000"/>
<dbReference type="InterPro" id="IPR035684">
    <property type="entry name" value="ArgRS_core"/>
</dbReference>
<protein>
    <recommendedName>
        <fullName evidence="10">Arginine--tRNA ligase</fullName>
        <ecNumber evidence="10">6.1.1.19</ecNumber>
    </recommendedName>
    <alternativeName>
        <fullName evidence="10">Arginyl-tRNA synthetase</fullName>
        <shortName evidence="10">ArgRS</shortName>
    </alternativeName>
</protein>
<keyword evidence="3 10" id="KW-0963">Cytoplasm</keyword>
<evidence type="ECO:0000256" key="10">
    <source>
        <dbReference type="HAMAP-Rule" id="MF_00123"/>
    </source>
</evidence>
<feature type="domain" description="Arginyl tRNA synthetase N-terminal" evidence="13">
    <location>
        <begin position="3"/>
        <end position="92"/>
    </location>
</feature>
<evidence type="ECO:0000259" key="13">
    <source>
        <dbReference type="SMART" id="SM01016"/>
    </source>
</evidence>
<dbReference type="Gene3D" id="1.10.730.10">
    <property type="entry name" value="Isoleucyl-tRNA Synthetase, Domain 1"/>
    <property type="match status" value="1"/>
</dbReference>
<dbReference type="Gene3D" id="3.40.50.620">
    <property type="entry name" value="HUPs"/>
    <property type="match status" value="1"/>
</dbReference>
<dbReference type="InterPro" id="IPR001278">
    <property type="entry name" value="Arg-tRNA-ligase"/>
</dbReference>
<keyword evidence="15" id="KW-1185">Reference proteome</keyword>
<dbReference type="SMART" id="SM01016">
    <property type="entry name" value="Arg_tRNA_synt_N"/>
    <property type="match status" value="1"/>
</dbReference>
<dbReference type="Pfam" id="PF03485">
    <property type="entry name" value="Arg_tRNA_synt_N"/>
    <property type="match status" value="1"/>
</dbReference>
<dbReference type="PRINTS" id="PR01038">
    <property type="entry name" value="TRNASYNTHARG"/>
</dbReference>
<dbReference type="PROSITE" id="PS00178">
    <property type="entry name" value="AA_TRNA_LIGASE_I"/>
    <property type="match status" value="1"/>
</dbReference>
<evidence type="ECO:0000313" key="15">
    <source>
        <dbReference type="Proteomes" id="UP000031623"/>
    </source>
</evidence>
<dbReference type="EC" id="6.1.1.19" evidence="10"/>
<evidence type="ECO:0000256" key="6">
    <source>
        <dbReference type="ARBA" id="ARBA00022840"/>
    </source>
</evidence>
<dbReference type="Gene3D" id="3.30.1360.70">
    <property type="entry name" value="Arginyl tRNA synthetase N-terminal domain"/>
    <property type="match status" value="1"/>
</dbReference>
<dbReference type="EMBL" id="AP014633">
    <property type="protein sequence ID" value="BAP57297.1"/>
    <property type="molecule type" value="Genomic_DNA"/>
</dbReference>
<dbReference type="SUPFAM" id="SSF55190">
    <property type="entry name" value="Arginyl-tRNA synthetase (ArgRS), N-terminal 'additional' domain"/>
    <property type="match status" value="1"/>
</dbReference>
<accession>A0A090AMS8</accession>
<dbReference type="PANTHER" id="PTHR11956:SF5">
    <property type="entry name" value="ARGININE--TRNA LIGASE, CYTOPLASMIC"/>
    <property type="match status" value="1"/>
</dbReference>
<comment type="similarity">
    <text evidence="2 10 11">Belongs to the class-I aminoacyl-tRNA synthetase family.</text>
</comment>
<dbReference type="Proteomes" id="UP000031623">
    <property type="component" value="Chromosome"/>
</dbReference>
<comment type="catalytic activity">
    <reaction evidence="9 10">
        <text>tRNA(Arg) + L-arginine + ATP = L-arginyl-tRNA(Arg) + AMP + diphosphate</text>
        <dbReference type="Rhea" id="RHEA:20301"/>
        <dbReference type="Rhea" id="RHEA-COMP:9658"/>
        <dbReference type="Rhea" id="RHEA-COMP:9673"/>
        <dbReference type="ChEBI" id="CHEBI:30616"/>
        <dbReference type="ChEBI" id="CHEBI:32682"/>
        <dbReference type="ChEBI" id="CHEBI:33019"/>
        <dbReference type="ChEBI" id="CHEBI:78442"/>
        <dbReference type="ChEBI" id="CHEBI:78513"/>
        <dbReference type="ChEBI" id="CHEBI:456215"/>
        <dbReference type="EC" id="6.1.1.19"/>
    </reaction>
</comment>
<dbReference type="InterPro" id="IPR001412">
    <property type="entry name" value="aa-tRNA-synth_I_CS"/>
</dbReference>
<dbReference type="HAMAP" id="MF_00123">
    <property type="entry name" value="Arg_tRNA_synth"/>
    <property type="match status" value="1"/>
</dbReference>
<dbReference type="GO" id="GO:0004814">
    <property type="term" value="F:arginine-tRNA ligase activity"/>
    <property type="evidence" value="ECO:0007669"/>
    <property type="project" value="UniProtKB-UniRule"/>
</dbReference>
<evidence type="ECO:0000256" key="3">
    <source>
        <dbReference type="ARBA" id="ARBA00022490"/>
    </source>
</evidence>
<dbReference type="InterPro" id="IPR009080">
    <property type="entry name" value="tRNAsynth_Ia_anticodon-bd"/>
</dbReference>
<evidence type="ECO:0000313" key="14">
    <source>
        <dbReference type="EMBL" id="BAP57297.1"/>
    </source>
</evidence>
<evidence type="ECO:0000256" key="7">
    <source>
        <dbReference type="ARBA" id="ARBA00022917"/>
    </source>
</evidence>
<dbReference type="NCBIfam" id="TIGR00456">
    <property type="entry name" value="argS"/>
    <property type="match status" value="1"/>
</dbReference>
<dbReference type="FunFam" id="1.10.730.10:FF:000008">
    <property type="entry name" value="Arginine--tRNA ligase"/>
    <property type="match status" value="1"/>
</dbReference>
<feature type="short sequence motif" description="'HIGH' region" evidence="10">
    <location>
        <begin position="129"/>
        <end position="139"/>
    </location>
</feature>
<keyword evidence="7 10" id="KW-0648">Protein biosynthesis</keyword>
<keyword evidence="4 10" id="KW-0436">Ligase</keyword>
<dbReference type="SUPFAM" id="SSF52374">
    <property type="entry name" value="Nucleotidylyl transferase"/>
    <property type="match status" value="1"/>
</dbReference>
<evidence type="ECO:0000256" key="1">
    <source>
        <dbReference type="ARBA" id="ARBA00004496"/>
    </source>
</evidence>
<reference evidence="14 15" key="1">
    <citation type="journal article" date="2014" name="ISME J.">
        <title>Ecophysiology of Thioploca ingrica as revealed by the complete genome sequence supplemented with proteomic evidence.</title>
        <authorList>
            <person name="Kojima H."/>
            <person name="Ogura Y."/>
            <person name="Yamamoto N."/>
            <person name="Togashi T."/>
            <person name="Mori H."/>
            <person name="Watanabe T."/>
            <person name="Nemoto F."/>
            <person name="Kurokawa K."/>
            <person name="Hayashi T."/>
            <person name="Fukui M."/>
        </authorList>
    </citation>
    <scope>NUCLEOTIDE SEQUENCE [LARGE SCALE GENOMIC DNA]</scope>
</reference>
<dbReference type="InterPro" id="IPR014729">
    <property type="entry name" value="Rossmann-like_a/b/a_fold"/>
</dbReference>
<dbReference type="STRING" id="40754.THII_3000"/>
<evidence type="ECO:0000256" key="9">
    <source>
        <dbReference type="ARBA" id="ARBA00049339"/>
    </source>
</evidence>
<dbReference type="AlphaFoldDB" id="A0A090AMS8"/>
<dbReference type="InterPro" id="IPR036695">
    <property type="entry name" value="Arg-tRNA-synth_N_sf"/>
</dbReference>
<comment type="subcellular location">
    <subcellularLocation>
        <location evidence="1 10">Cytoplasm</location>
    </subcellularLocation>
</comment>
<dbReference type="GO" id="GO:0005524">
    <property type="term" value="F:ATP binding"/>
    <property type="evidence" value="ECO:0007669"/>
    <property type="project" value="UniProtKB-UniRule"/>
</dbReference>
<dbReference type="PANTHER" id="PTHR11956">
    <property type="entry name" value="ARGINYL-TRNA SYNTHETASE"/>
    <property type="match status" value="1"/>
</dbReference>
<dbReference type="GO" id="GO:0005737">
    <property type="term" value="C:cytoplasm"/>
    <property type="evidence" value="ECO:0007669"/>
    <property type="project" value="UniProtKB-SubCell"/>
</dbReference>
<evidence type="ECO:0000256" key="11">
    <source>
        <dbReference type="RuleBase" id="RU363038"/>
    </source>
</evidence>
<name>A0A090AMS8_9GAMM</name>
<sequence length="585" mass="66109">MKQHLHALFVQALSQLQQQGVISQTLSPEIRIERSREKQYGDFACNAAMVLAKAAKMRPRDLAERLVAQLPTDNPWIAKIEIAGPGFINVFLTPYAYQTVINEVLTNPATYGQSQIGAGQAILIEYVSANPTGPLHVGHGRGAAYGAALANLLQAVGYRVHQEYYVNDAGRQMDILATSVWLRYLELCGESVPFPSNGYQGDYVWDIAASLHREQRDTFHQPIAAVFANIPPDEPQGGDKEEHIDALIERSKQLLGEVHYQPVFQRGLTLILEDIRRDLEQFGVVYDEWFAESSLTATNTVHRAIAQLQAQGHIYKQDGALWFRSSAFGDEKDRVVVRDNGQLTYFASDIAYHLNKLERGFDRLINIWGADHHGYIARVAAAITALGADAKRLTILLVQFATLYRGQERLQMSTRSGEFVTLRELREEVGRDAARFFYIQRKSEQHLDFDLDLAKSQVNANPVYYIQYAHARIASVFRELAEKKLNWNYTIATLAQLENSYEQALLVTVSRYPEVIEQAAQVYEPHQLTYYLIDLAKDFHTYYNEVKFLVADDELRNARLSLIAAVQQVLRNGLTMIGVSAPEVM</sequence>
<dbReference type="CDD" id="cd07956">
    <property type="entry name" value="Anticodon_Ia_Arg"/>
    <property type="match status" value="1"/>
</dbReference>